<organism evidence="1 2">
    <name type="scientific">Holotrichia oblita</name>
    <name type="common">Chafer beetle</name>
    <dbReference type="NCBI Taxonomy" id="644536"/>
    <lineage>
        <taxon>Eukaryota</taxon>
        <taxon>Metazoa</taxon>
        <taxon>Ecdysozoa</taxon>
        <taxon>Arthropoda</taxon>
        <taxon>Hexapoda</taxon>
        <taxon>Insecta</taxon>
        <taxon>Pterygota</taxon>
        <taxon>Neoptera</taxon>
        <taxon>Endopterygota</taxon>
        <taxon>Coleoptera</taxon>
        <taxon>Polyphaga</taxon>
        <taxon>Scarabaeiformia</taxon>
        <taxon>Scarabaeidae</taxon>
        <taxon>Melolonthinae</taxon>
        <taxon>Holotrichia</taxon>
    </lineage>
</organism>
<keyword evidence="2" id="KW-1185">Reference proteome</keyword>
<evidence type="ECO:0000313" key="1">
    <source>
        <dbReference type="EMBL" id="KAI4465149.1"/>
    </source>
</evidence>
<reference evidence="1" key="1">
    <citation type="submission" date="2022-04" db="EMBL/GenBank/DDBJ databases">
        <title>Chromosome-scale genome assembly of Holotrichia oblita Faldermann.</title>
        <authorList>
            <person name="Rongchong L."/>
        </authorList>
    </citation>
    <scope>NUCLEOTIDE SEQUENCE</scope>
    <source>
        <strain evidence="1">81SQS9</strain>
    </source>
</reference>
<proteinExistence type="predicted"/>
<dbReference type="Proteomes" id="UP001056778">
    <property type="component" value="Chromosome 3"/>
</dbReference>
<evidence type="ECO:0000313" key="2">
    <source>
        <dbReference type="Proteomes" id="UP001056778"/>
    </source>
</evidence>
<dbReference type="EMBL" id="CM043017">
    <property type="protein sequence ID" value="KAI4465149.1"/>
    <property type="molecule type" value="Genomic_DNA"/>
</dbReference>
<gene>
    <name evidence="1" type="ORF">MML48_3g00003290</name>
</gene>
<accession>A0ACB9TED2</accession>
<name>A0ACB9TED2_HOLOL</name>
<sequence length="176" mass="19576">MASVLSDQMSGLKLQTKTVGEDRIRKAKERNEDIAVLSMELPGQGKPFNCSAGEDCLMGDPTVITSGGVTYKNEPWHRECFTCTHCQTSLAGARFTSRDDKPYCAECFGELFAKRCFACSKPITGIGGTKFISFEDRHWHNDCFFCAMCRTSLVGRGFITDQDDIICPECAKQKLM</sequence>
<comment type="caution">
    <text evidence="1">The sequence shown here is derived from an EMBL/GenBank/DDBJ whole genome shotgun (WGS) entry which is preliminary data.</text>
</comment>
<protein>
    <submittedName>
        <fullName evidence="1">Four and a half lim domain protein</fullName>
    </submittedName>
</protein>